<dbReference type="Pfam" id="PF12796">
    <property type="entry name" value="Ank_2"/>
    <property type="match status" value="5"/>
</dbReference>
<feature type="repeat" description="ANK" evidence="10">
    <location>
        <begin position="254"/>
        <end position="278"/>
    </location>
</feature>
<dbReference type="InterPro" id="IPR036770">
    <property type="entry name" value="Ankyrin_rpt-contain_sf"/>
</dbReference>
<dbReference type="InterPro" id="IPR002110">
    <property type="entry name" value="Ankyrin_rpt"/>
</dbReference>
<evidence type="ECO:0000313" key="13">
    <source>
        <dbReference type="Proteomes" id="UP000016665"/>
    </source>
</evidence>
<keyword evidence="5" id="KW-0677">Repeat</keyword>
<dbReference type="FunFam" id="1.25.40.20:FF:000078">
    <property type="entry name" value="Inversin"/>
    <property type="match status" value="1"/>
</dbReference>
<dbReference type="PANTHER" id="PTHR24126">
    <property type="entry name" value="ANKYRIN REPEAT, PH AND SEC7 DOMAIN CONTAINING PROTEIN SECG-RELATED"/>
    <property type="match status" value="1"/>
</dbReference>
<keyword evidence="7 10" id="KW-0040">ANK repeat</keyword>
<comment type="subcellular location">
    <subcellularLocation>
        <location evidence="1">Cytoplasm</location>
        <location evidence="1">Cytoskeleton</location>
    </subcellularLocation>
</comment>
<feature type="region of interest" description="Disordered" evidence="11">
    <location>
        <begin position="589"/>
        <end position="639"/>
    </location>
</feature>
<dbReference type="AlphaFoldDB" id="A0A803VSI2"/>
<feature type="repeat" description="ANK" evidence="10">
    <location>
        <begin position="356"/>
        <end position="388"/>
    </location>
</feature>
<dbReference type="PROSITE" id="PS50096">
    <property type="entry name" value="IQ"/>
    <property type="match status" value="2"/>
</dbReference>
<name>A0A803VSI2_FICAL</name>
<accession>A0A803VSI2</accession>
<evidence type="ECO:0000256" key="1">
    <source>
        <dbReference type="ARBA" id="ARBA00004245"/>
    </source>
</evidence>
<organism evidence="12 13">
    <name type="scientific">Ficedula albicollis</name>
    <name type="common">Collared flycatcher</name>
    <name type="synonym">Muscicapa albicollis</name>
    <dbReference type="NCBI Taxonomy" id="59894"/>
    <lineage>
        <taxon>Eukaryota</taxon>
        <taxon>Metazoa</taxon>
        <taxon>Chordata</taxon>
        <taxon>Craniata</taxon>
        <taxon>Vertebrata</taxon>
        <taxon>Euteleostomi</taxon>
        <taxon>Archelosauria</taxon>
        <taxon>Archosauria</taxon>
        <taxon>Dinosauria</taxon>
        <taxon>Saurischia</taxon>
        <taxon>Theropoda</taxon>
        <taxon>Coelurosauria</taxon>
        <taxon>Aves</taxon>
        <taxon>Neognathae</taxon>
        <taxon>Neoaves</taxon>
        <taxon>Telluraves</taxon>
        <taxon>Australaves</taxon>
        <taxon>Passeriformes</taxon>
        <taxon>Muscicapidae</taxon>
        <taxon>Ficedula</taxon>
    </lineage>
</organism>
<dbReference type="PROSITE" id="PS50088">
    <property type="entry name" value="ANK_REPEAT"/>
    <property type="match status" value="11"/>
</dbReference>
<dbReference type="Ensembl" id="ENSFALT00000038517.1">
    <property type="protein sequence ID" value="ENSFALP00000025688.1"/>
    <property type="gene ID" value="ENSFALG00000004814.2"/>
</dbReference>
<dbReference type="Proteomes" id="UP000016665">
    <property type="component" value="Chromosome 2"/>
</dbReference>
<sequence length="1156" mass="128891">MNISANCLFSGSSLASEVHAAAVNGDKSTLQKLIAGNPELKDKEDQFGRTPLMYCVLADRLDCAEALLKAGADVNRADRSRRTALHLAAQKGNYRFMKLLLARRGNWMQKDLEDMTPLHLTTRHKSPKCLALLLKHMAPGEVDTQDRNKQTALHWSAYYNNPEHVKLLIKHDSNIGIPDIEGKIPLHWAANNKDPSAIHTVKCILEAAPTESLLNWQDYEGRTPLHFAVADGNVAVVDVLTSYEGCNVTSYDNLFRTPLHWAALLGHSQIVHLLLERNKFGTIPSDSQGATPLHYAAQSNFAETVEVFLKHPSVKDDSDLEGRTSFMWAAGKGSDDVIRTMLTLKLDIDINMTDKYAGTALHAAALSGHVSTVKLLLEHKAQVDALDVMKHTPLFRACEMGHKEVIQTLIKGGARVDLVDQDGHSPLHWAALGGNADVCQILIENKINPNVQDYAGRTPLQCAAYGGYINCMVVLLENNADPNIQDKEGRTALHWLCNNGYLDAIKLLLGFDAFPNHMENSEERYTPLDYALLGEHHEVIQFMLEHGALSIAAIQDIAAFKIQAVYKGYKVRKAFQERKNLLMKHEQLRKDAAAKKREEESKRKEAKLQKGMQNVEQNKFRVQQNPANWEKATSVSQIPNKAADTQSKRLLSLNASQIQPGRNSRDSPKAGHDKGTPKESCLSAEPQSEGHKIRRDSLRKHIKSKSSCVHFHCGKANEGTKVDVKHEVAAAAEVDGEKLKEHAGDTTGACARRSRKLSASTCRTACAGEKLRDPSQPPSGKRDHGEGRAVFFCDVGCAAGTVRNSKLGEAASKGKRHQQKPRNKEVNDKRCSPAGSSRPGSAKTVFVSTRNDSLHAVEQAVKVGNNEIAKKASSLLSAEAEPTRTVPRNPIACSASDDSLNLEKTGVVGSRNADDQLCSVPWQSTNIELIPLEIRMQIIEKERKRKELFRKKNYAATVIQRTWRSYQLRQELFQLLSAKRQCKEDEDKWRQEAAAFFIQVAWKKQLNHSPLKSVPSCKNLKSVNKTSSAIKTSKHSILKQIYGRSQEGKVCQSTRPPPKLKLSDVQLVSGWQLKPLEKPTCTAQAHDQTMSNCDVLLKTRKMEEPIHEEWNILFVLRESEISKIRCLKDERIQVHEFYNYLNTGKHISLRCLMSQL</sequence>
<dbReference type="PANTHER" id="PTHR24126:SF14">
    <property type="entry name" value="ANK_REP_REGION DOMAIN-CONTAINING PROTEIN"/>
    <property type="match status" value="1"/>
</dbReference>
<dbReference type="Gene3D" id="1.25.40.20">
    <property type="entry name" value="Ankyrin repeat-containing domain"/>
    <property type="match status" value="4"/>
</dbReference>
<evidence type="ECO:0000256" key="9">
    <source>
        <dbReference type="ARBA" id="ARBA00067613"/>
    </source>
</evidence>
<protein>
    <recommendedName>
        <fullName evidence="9">Inversin</fullName>
    </recommendedName>
</protein>
<keyword evidence="8" id="KW-0206">Cytoskeleton</keyword>
<dbReference type="FunFam" id="1.25.40.20:FF:000134">
    <property type="entry name" value="inversin isoform X1"/>
    <property type="match status" value="1"/>
</dbReference>
<feature type="repeat" description="ANK" evidence="10">
    <location>
        <begin position="422"/>
        <end position="454"/>
    </location>
</feature>
<dbReference type="GO" id="GO:0005516">
    <property type="term" value="F:calmodulin binding"/>
    <property type="evidence" value="ECO:0007669"/>
    <property type="project" value="UniProtKB-KW"/>
</dbReference>
<feature type="repeat" description="ANK" evidence="10">
    <location>
        <begin position="455"/>
        <end position="487"/>
    </location>
</feature>
<reference evidence="12" key="3">
    <citation type="submission" date="2025-09" db="UniProtKB">
        <authorList>
            <consortium name="Ensembl"/>
        </authorList>
    </citation>
    <scope>IDENTIFICATION</scope>
</reference>
<feature type="repeat" description="ANK" evidence="10">
    <location>
        <begin position="148"/>
        <end position="180"/>
    </location>
</feature>
<feature type="compositionally biased region" description="Basic and acidic residues" evidence="11">
    <location>
        <begin position="589"/>
        <end position="608"/>
    </location>
</feature>
<dbReference type="SMART" id="SM00248">
    <property type="entry name" value="ANK"/>
    <property type="match status" value="16"/>
</dbReference>
<feature type="repeat" description="ANK" evidence="10">
    <location>
        <begin position="220"/>
        <end position="240"/>
    </location>
</feature>
<dbReference type="GO" id="GO:0016055">
    <property type="term" value="P:Wnt signaling pathway"/>
    <property type="evidence" value="ECO:0007669"/>
    <property type="project" value="UniProtKB-KW"/>
</dbReference>
<keyword evidence="13" id="KW-1185">Reference proteome</keyword>
<dbReference type="SMART" id="SM00015">
    <property type="entry name" value="IQ"/>
    <property type="match status" value="2"/>
</dbReference>
<feature type="repeat" description="ANK" evidence="10">
    <location>
        <begin position="488"/>
        <end position="520"/>
    </location>
</feature>
<proteinExistence type="predicted"/>
<evidence type="ECO:0000256" key="7">
    <source>
        <dbReference type="ARBA" id="ARBA00023043"/>
    </source>
</evidence>
<feature type="compositionally biased region" description="Basic and acidic residues" evidence="11">
    <location>
        <begin position="663"/>
        <end position="677"/>
    </location>
</feature>
<dbReference type="GeneTree" id="ENSGT00940000157688"/>
<dbReference type="GO" id="GO:0005856">
    <property type="term" value="C:cytoskeleton"/>
    <property type="evidence" value="ECO:0007669"/>
    <property type="project" value="UniProtKB-SubCell"/>
</dbReference>
<gene>
    <name evidence="12" type="primary">INVS</name>
</gene>
<evidence type="ECO:0000256" key="2">
    <source>
        <dbReference type="ARBA" id="ARBA00022473"/>
    </source>
</evidence>
<feature type="repeat" description="ANK" evidence="10">
    <location>
        <begin position="80"/>
        <end position="112"/>
    </location>
</feature>
<dbReference type="CDD" id="cd23767">
    <property type="entry name" value="IQCD"/>
    <property type="match status" value="2"/>
</dbReference>
<feature type="region of interest" description="Disordered" evidence="11">
    <location>
        <begin position="808"/>
        <end position="843"/>
    </location>
</feature>
<dbReference type="FunFam" id="1.25.40.20:FF:000144">
    <property type="entry name" value="inversin isoform X1"/>
    <property type="match status" value="1"/>
</dbReference>
<dbReference type="Pfam" id="PF00612">
    <property type="entry name" value="IQ"/>
    <property type="match status" value="2"/>
</dbReference>
<feature type="repeat" description="ANK" evidence="10">
    <location>
        <begin position="389"/>
        <end position="421"/>
    </location>
</feature>
<feature type="region of interest" description="Disordered" evidence="11">
    <location>
        <begin position="654"/>
        <end position="695"/>
    </location>
</feature>
<keyword evidence="2" id="KW-0217">Developmental protein</keyword>
<evidence type="ECO:0000256" key="10">
    <source>
        <dbReference type="PROSITE-ProRule" id="PRU00023"/>
    </source>
</evidence>
<keyword evidence="6" id="KW-0112">Calmodulin-binding</keyword>
<evidence type="ECO:0000256" key="6">
    <source>
        <dbReference type="ARBA" id="ARBA00022860"/>
    </source>
</evidence>
<reference evidence="12 13" key="1">
    <citation type="journal article" date="2012" name="Nature">
        <title>The genomic landscape of species divergence in Ficedula flycatchers.</title>
        <authorList>
            <person name="Ellegren H."/>
            <person name="Smeds L."/>
            <person name="Burri R."/>
            <person name="Olason P.I."/>
            <person name="Backstrom N."/>
            <person name="Kawakami T."/>
            <person name="Kunstner A."/>
            <person name="Makinen H."/>
            <person name="Nadachowska-Brzyska K."/>
            <person name="Qvarnstrom A."/>
            <person name="Uebbing S."/>
            <person name="Wolf J.B."/>
        </authorList>
    </citation>
    <scope>NUCLEOTIDE SEQUENCE [LARGE SCALE GENOMIC DNA]</scope>
</reference>
<evidence type="ECO:0000313" key="12">
    <source>
        <dbReference type="Ensembl" id="ENSFALP00000025688.1"/>
    </source>
</evidence>
<dbReference type="GO" id="GO:0090090">
    <property type="term" value="P:negative regulation of canonical Wnt signaling pathway"/>
    <property type="evidence" value="ECO:0007669"/>
    <property type="project" value="Ensembl"/>
</dbReference>
<keyword evidence="4" id="KW-0879">Wnt signaling pathway</keyword>
<dbReference type="FunFam" id="1.25.40.20:FF:000082">
    <property type="entry name" value="Inversin"/>
    <property type="match status" value="1"/>
</dbReference>
<evidence type="ECO:0000256" key="4">
    <source>
        <dbReference type="ARBA" id="ARBA00022687"/>
    </source>
</evidence>
<feature type="repeat" description="ANK" evidence="10">
    <location>
        <begin position="288"/>
        <end position="320"/>
    </location>
</feature>
<dbReference type="FunFam" id="1.25.40.20:FF:000092">
    <property type="entry name" value="inversin isoform X1"/>
    <property type="match status" value="1"/>
</dbReference>
<feature type="repeat" description="ANK" evidence="10">
    <location>
        <begin position="47"/>
        <end position="79"/>
    </location>
</feature>
<evidence type="ECO:0000256" key="11">
    <source>
        <dbReference type="SAM" id="MobiDB-lite"/>
    </source>
</evidence>
<dbReference type="PROSITE" id="PS50297">
    <property type="entry name" value="ANK_REP_REGION"/>
    <property type="match status" value="9"/>
</dbReference>
<keyword evidence="3" id="KW-0963">Cytoplasm</keyword>
<reference evidence="12" key="2">
    <citation type="submission" date="2025-08" db="UniProtKB">
        <authorList>
            <consortium name="Ensembl"/>
        </authorList>
    </citation>
    <scope>IDENTIFICATION</scope>
</reference>
<evidence type="ECO:0000256" key="3">
    <source>
        <dbReference type="ARBA" id="ARBA00022490"/>
    </source>
</evidence>
<feature type="compositionally biased region" description="Polar residues" evidence="11">
    <location>
        <begin position="611"/>
        <end position="639"/>
    </location>
</feature>
<dbReference type="Pfam" id="PF00023">
    <property type="entry name" value="Ank"/>
    <property type="match status" value="2"/>
</dbReference>
<dbReference type="SUPFAM" id="SSF48403">
    <property type="entry name" value="Ankyrin repeat"/>
    <property type="match status" value="2"/>
</dbReference>
<evidence type="ECO:0000256" key="5">
    <source>
        <dbReference type="ARBA" id="ARBA00022737"/>
    </source>
</evidence>
<feature type="compositionally biased region" description="Basic and acidic residues" evidence="11">
    <location>
        <begin position="822"/>
        <end position="831"/>
    </location>
</feature>
<dbReference type="InterPro" id="IPR000048">
    <property type="entry name" value="IQ_motif_EF-hand-BS"/>
</dbReference>
<evidence type="ECO:0000256" key="8">
    <source>
        <dbReference type="ARBA" id="ARBA00023212"/>
    </source>
</evidence>